<dbReference type="AlphaFoldDB" id="A0A0K1JPL7"/>
<dbReference type="Pfam" id="PF01022">
    <property type="entry name" value="HTH_5"/>
    <property type="match status" value="1"/>
</dbReference>
<evidence type="ECO:0000256" key="1">
    <source>
        <dbReference type="ARBA" id="ARBA00023015"/>
    </source>
</evidence>
<gene>
    <name evidence="5" type="ORF">VV02_05250</name>
</gene>
<reference evidence="5 6" key="1">
    <citation type="submission" date="2015-03" db="EMBL/GenBank/DDBJ databases">
        <title>Luteipulveratus halotolerans sp. nov., a novel actinobacterium (Dermacoccaceae) from Sarawak, Malaysia.</title>
        <authorList>
            <person name="Juboi H."/>
            <person name="Basik A."/>
            <person name="Shamsul S.S."/>
            <person name="Arnold P."/>
            <person name="Schmitt E.K."/>
            <person name="Sanglier J.-J."/>
            <person name="Yeo T."/>
        </authorList>
    </citation>
    <scope>NUCLEOTIDE SEQUENCE [LARGE SCALE GENOMIC DNA]</scope>
    <source>
        <strain evidence="5 6">MN07-A0370</strain>
    </source>
</reference>
<dbReference type="Gene3D" id="1.10.10.10">
    <property type="entry name" value="Winged helix-like DNA-binding domain superfamily/Winged helix DNA-binding domain"/>
    <property type="match status" value="1"/>
</dbReference>
<evidence type="ECO:0000259" key="4">
    <source>
        <dbReference type="PROSITE" id="PS50987"/>
    </source>
</evidence>
<accession>A0A0K1JPL7</accession>
<organism evidence="5 6">
    <name type="scientific">Luteipulveratus mongoliensis</name>
    <dbReference type="NCBI Taxonomy" id="571913"/>
    <lineage>
        <taxon>Bacteria</taxon>
        <taxon>Bacillati</taxon>
        <taxon>Actinomycetota</taxon>
        <taxon>Actinomycetes</taxon>
        <taxon>Micrococcales</taxon>
        <taxon>Dermacoccaceae</taxon>
        <taxon>Luteipulveratus</taxon>
    </lineage>
</organism>
<name>A0A0K1JPL7_9MICO</name>
<protein>
    <recommendedName>
        <fullName evidence="4">HTH arsR-type domain-containing protein</fullName>
    </recommendedName>
</protein>
<dbReference type="OrthoDB" id="3628603at2"/>
<dbReference type="NCBIfam" id="NF033788">
    <property type="entry name" value="HTH_metalloreg"/>
    <property type="match status" value="1"/>
</dbReference>
<dbReference type="STRING" id="571913.VV02_05250"/>
<dbReference type="PANTHER" id="PTHR33154:SF18">
    <property type="entry name" value="ARSENICAL RESISTANCE OPERON REPRESSOR"/>
    <property type="match status" value="1"/>
</dbReference>
<evidence type="ECO:0000256" key="2">
    <source>
        <dbReference type="ARBA" id="ARBA00023125"/>
    </source>
</evidence>
<dbReference type="EMBL" id="CP011112">
    <property type="protein sequence ID" value="AKU18656.1"/>
    <property type="molecule type" value="Genomic_DNA"/>
</dbReference>
<dbReference type="PROSITE" id="PS50987">
    <property type="entry name" value="HTH_ARSR_2"/>
    <property type="match status" value="1"/>
</dbReference>
<dbReference type="InterPro" id="IPR036388">
    <property type="entry name" value="WH-like_DNA-bd_sf"/>
</dbReference>
<feature type="domain" description="HTH arsR-type" evidence="4">
    <location>
        <begin position="25"/>
        <end position="119"/>
    </location>
</feature>
<keyword evidence="6" id="KW-1185">Reference proteome</keyword>
<keyword evidence="1" id="KW-0805">Transcription regulation</keyword>
<evidence type="ECO:0000313" key="6">
    <source>
        <dbReference type="Proteomes" id="UP000066480"/>
    </source>
</evidence>
<dbReference type="InterPro" id="IPR001845">
    <property type="entry name" value="HTH_ArsR_DNA-bd_dom"/>
</dbReference>
<keyword evidence="3" id="KW-0804">Transcription</keyword>
<proteinExistence type="predicted"/>
<dbReference type="PANTHER" id="PTHR33154">
    <property type="entry name" value="TRANSCRIPTIONAL REGULATOR, ARSR FAMILY"/>
    <property type="match status" value="1"/>
</dbReference>
<dbReference type="Proteomes" id="UP000066480">
    <property type="component" value="Chromosome"/>
</dbReference>
<evidence type="ECO:0000313" key="5">
    <source>
        <dbReference type="EMBL" id="AKU18656.1"/>
    </source>
</evidence>
<sequence>MTTATQPSKAASDDACCSTASEGGLSEEAAEQVASLLKALADPVRLRLYSAIAARGEEVCVCDIPDVGVAQPTVSHHLRKLRDAGLVDCERRGTWVYYWAVPEALNAARDFMSGNAPGA</sequence>
<dbReference type="InterPro" id="IPR036390">
    <property type="entry name" value="WH_DNA-bd_sf"/>
</dbReference>
<dbReference type="RefSeq" id="WP_052596567.1">
    <property type="nucleotide sequence ID" value="NZ_CP011112.1"/>
</dbReference>
<dbReference type="KEGG" id="lmoi:VV02_05250"/>
<dbReference type="SMART" id="SM00418">
    <property type="entry name" value="HTH_ARSR"/>
    <property type="match status" value="1"/>
</dbReference>
<dbReference type="GO" id="GO:0003700">
    <property type="term" value="F:DNA-binding transcription factor activity"/>
    <property type="evidence" value="ECO:0007669"/>
    <property type="project" value="InterPro"/>
</dbReference>
<evidence type="ECO:0000256" key="3">
    <source>
        <dbReference type="ARBA" id="ARBA00023163"/>
    </source>
</evidence>
<dbReference type="InterPro" id="IPR011991">
    <property type="entry name" value="ArsR-like_HTH"/>
</dbReference>
<dbReference type="InterPro" id="IPR051081">
    <property type="entry name" value="HTH_MetalResp_TranReg"/>
</dbReference>
<dbReference type="CDD" id="cd00090">
    <property type="entry name" value="HTH_ARSR"/>
    <property type="match status" value="1"/>
</dbReference>
<keyword evidence="2" id="KW-0238">DNA-binding</keyword>
<dbReference type="SUPFAM" id="SSF46785">
    <property type="entry name" value="Winged helix' DNA-binding domain"/>
    <property type="match status" value="1"/>
</dbReference>
<dbReference type="GO" id="GO:0003677">
    <property type="term" value="F:DNA binding"/>
    <property type="evidence" value="ECO:0007669"/>
    <property type="project" value="UniProtKB-KW"/>
</dbReference>
<dbReference type="PRINTS" id="PR00778">
    <property type="entry name" value="HTHARSR"/>
</dbReference>